<dbReference type="InterPro" id="IPR002825">
    <property type="entry name" value="Pept_S49_ser-pept_pro"/>
</dbReference>
<dbReference type="Gene3D" id="3.90.226.10">
    <property type="entry name" value="2-enoyl-CoA Hydratase, Chain A, domain 1"/>
    <property type="match status" value="1"/>
</dbReference>
<evidence type="ECO:0000313" key="1">
    <source>
        <dbReference type="EMBL" id="ORX19410.1"/>
    </source>
</evidence>
<dbReference type="Pfam" id="PF01972">
    <property type="entry name" value="SDH_protease"/>
    <property type="match status" value="1"/>
</dbReference>
<comment type="caution">
    <text evidence="1">The sequence shown here is derived from an EMBL/GenBank/DDBJ whole genome shotgun (WGS) entry which is preliminary data.</text>
</comment>
<reference evidence="1 2" key="1">
    <citation type="submission" date="2016-01" db="EMBL/GenBank/DDBJ databases">
        <title>The new phylogeny of the genus Mycobacterium.</title>
        <authorList>
            <person name="Tarcisio F."/>
            <person name="Conor M."/>
            <person name="Antonella G."/>
            <person name="Elisabetta G."/>
            <person name="Giulia F.S."/>
            <person name="Sara T."/>
            <person name="Anna F."/>
            <person name="Clotilde B."/>
            <person name="Roberto B."/>
            <person name="Veronica D.S."/>
            <person name="Fabio R."/>
            <person name="Monica P."/>
            <person name="Olivier J."/>
            <person name="Enrico T."/>
            <person name="Nicola S."/>
        </authorList>
    </citation>
    <scope>NUCLEOTIDE SEQUENCE [LARGE SCALE GENOMIC DNA]</scope>
    <source>
        <strain evidence="1 2">DSM 44166</strain>
    </source>
</reference>
<keyword evidence="1" id="KW-0645">Protease</keyword>
<dbReference type="InterPro" id="IPR029045">
    <property type="entry name" value="ClpP/crotonase-like_dom_sf"/>
</dbReference>
<dbReference type="AlphaFoldDB" id="A0A1X2FLT8"/>
<dbReference type="GO" id="GO:0016020">
    <property type="term" value="C:membrane"/>
    <property type="evidence" value="ECO:0007669"/>
    <property type="project" value="InterPro"/>
</dbReference>
<protein>
    <submittedName>
        <fullName evidence="1">Serine protease</fullName>
    </submittedName>
</protein>
<dbReference type="EMBL" id="LQPW01000001">
    <property type="protein sequence ID" value="ORX19410.1"/>
    <property type="molecule type" value="Genomic_DNA"/>
</dbReference>
<proteinExistence type="predicted"/>
<dbReference type="GO" id="GO:0008233">
    <property type="term" value="F:peptidase activity"/>
    <property type="evidence" value="ECO:0007669"/>
    <property type="project" value="UniProtKB-KW"/>
</dbReference>
<dbReference type="PANTHER" id="PTHR35984:SF1">
    <property type="entry name" value="PERIPLASMIC SERINE PROTEASE"/>
    <property type="match status" value="1"/>
</dbReference>
<dbReference type="GO" id="GO:0006508">
    <property type="term" value="P:proteolysis"/>
    <property type="evidence" value="ECO:0007669"/>
    <property type="project" value="UniProtKB-KW"/>
</dbReference>
<dbReference type="Proteomes" id="UP000193317">
    <property type="component" value="Unassembled WGS sequence"/>
</dbReference>
<dbReference type="OrthoDB" id="9806253at2"/>
<accession>A0A1X2FLT8</accession>
<organism evidence="1 2">
    <name type="scientific">Mycobacterium szulgai</name>
    <dbReference type="NCBI Taxonomy" id="1787"/>
    <lineage>
        <taxon>Bacteria</taxon>
        <taxon>Bacillati</taxon>
        <taxon>Actinomycetota</taxon>
        <taxon>Actinomycetes</taxon>
        <taxon>Mycobacteriales</taxon>
        <taxon>Mycobacteriaceae</taxon>
        <taxon>Mycobacterium</taxon>
    </lineage>
</organism>
<evidence type="ECO:0000313" key="2">
    <source>
        <dbReference type="Proteomes" id="UP000193317"/>
    </source>
</evidence>
<sequence length="304" mass="32863">MPSWDNVQSDIRAAGSGHDVVRRKALADLAAYTGRNVILYYSGWLEKQNLISHGLPVDVNDSDKNGFMAVIHKLDRTKGLDLILHTPGGSVAATESLVDYLRAMFKTDIRAIVPQLAMSAGTMIALSAKSVVMGKHSSLGPIDPQIGGLAAHGVVEEFERAKREIAADMSTVAVWQPIIAKYPPAFIGECQKAIAWADKIVSVWLETGMFANEDDSKAAATKVNEELADHALTLSHDRHISAEKASELGIKVEMLEDDDGLQDHVLTVHHASALTISETAAFKIIENHNGVSQISMVNVSVRNP</sequence>
<keyword evidence="2" id="KW-1185">Reference proteome</keyword>
<keyword evidence="1" id="KW-0378">Hydrolase</keyword>
<gene>
    <name evidence="1" type="ORF">AWC27_00075</name>
</gene>
<dbReference type="PANTHER" id="PTHR35984">
    <property type="entry name" value="PERIPLASMIC SERINE PROTEASE"/>
    <property type="match status" value="1"/>
</dbReference>
<name>A0A1X2FLT8_MYCSZ</name>
<dbReference type="SUPFAM" id="SSF52096">
    <property type="entry name" value="ClpP/crotonase"/>
    <property type="match status" value="1"/>
</dbReference>